<dbReference type="Proteomes" id="UP000187203">
    <property type="component" value="Unassembled WGS sequence"/>
</dbReference>
<comment type="caution">
    <text evidence="2">The sequence shown here is derived from an EMBL/GenBank/DDBJ whole genome shotgun (WGS) entry which is preliminary data.</text>
</comment>
<sequence length="34" mass="3625">MTSKGVKLSRPGVLDRSAPRDTRSAATRVALTIL</sequence>
<gene>
    <name evidence="2" type="ORF">COLO4_25701</name>
</gene>
<keyword evidence="3" id="KW-1185">Reference proteome</keyword>
<dbReference type="EMBL" id="AWUE01019119">
    <property type="protein sequence ID" value="OMO76053.1"/>
    <property type="molecule type" value="Genomic_DNA"/>
</dbReference>
<proteinExistence type="predicted"/>
<feature type="region of interest" description="Disordered" evidence="1">
    <location>
        <begin position="1"/>
        <end position="26"/>
    </location>
</feature>
<organism evidence="2 3">
    <name type="scientific">Corchorus olitorius</name>
    <dbReference type="NCBI Taxonomy" id="93759"/>
    <lineage>
        <taxon>Eukaryota</taxon>
        <taxon>Viridiplantae</taxon>
        <taxon>Streptophyta</taxon>
        <taxon>Embryophyta</taxon>
        <taxon>Tracheophyta</taxon>
        <taxon>Spermatophyta</taxon>
        <taxon>Magnoliopsida</taxon>
        <taxon>eudicotyledons</taxon>
        <taxon>Gunneridae</taxon>
        <taxon>Pentapetalae</taxon>
        <taxon>rosids</taxon>
        <taxon>malvids</taxon>
        <taxon>Malvales</taxon>
        <taxon>Malvaceae</taxon>
        <taxon>Grewioideae</taxon>
        <taxon>Apeibeae</taxon>
        <taxon>Corchorus</taxon>
    </lineage>
</organism>
<name>A0A1R3I0E3_9ROSI</name>
<accession>A0A1R3I0E3</accession>
<evidence type="ECO:0000313" key="3">
    <source>
        <dbReference type="Proteomes" id="UP000187203"/>
    </source>
</evidence>
<evidence type="ECO:0000256" key="1">
    <source>
        <dbReference type="SAM" id="MobiDB-lite"/>
    </source>
</evidence>
<dbReference type="AlphaFoldDB" id="A0A1R3I0E3"/>
<protein>
    <submittedName>
        <fullName evidence="2">Uncharacterized protein</fullName>
    </submittedName>
</protein>
<reference evidence="3" key="1">
    <citation type="submission" date="2013-09" db="EMBL/GenBank/DDBJ databases">
        <title>Corchorus olitorius genome sequencing.</title>
        <authorList>
            <person name="Alam M."/>
            <person name="Haque M.S."/>
            <person name="Islam M.S."/>
            <person name="Emdad E.M."/>
            <person name="Islam M.M."/>
            <person name="Ahmed B."/>
            <person name="Halim A."/>
            <person name="Hossen Q.M.M."/>
            <person name="Hossain M.Z."/>
            <person name="Ahmed R."/>
            <person name="Khan M.M."/>
            <person name="Islam R."/>
            <person name="Rashid M.M."/>
            <person name="Khan S.A."/>
            <person name="Rahman M.S."/>
            <person name="Alam M."/>
            <person name="Yahiya A.S."/>
            <person name="Khan M.S."/>
            <person name="Azam M.S."/>
            <person name="Haque T."/>
            <person name="Lashkar M.Z.H."/>
            <person name="Akhand A.I."/>
            <person name="Morshed G."/>
            <person name="Roy S."/>
            <person name="Uddin K.S."/>
            <person name="Rabeya T."/>
            <person name="Hossain A.S."/>
            <person name="Chowdhury A."/>
            <person name="Snigdha A.R."/>
            <person name="Mortoza M.S."/>
            <person name="Matin S.A."/>
            <person name="Hoque S.M.E."/>
            <person name="Islam M.K."/>
            <person name="Roy D.K."/>
            <person name="Haider R."/>
            <person name="Moosa M.M."/>
            <person name="Elias S.M."/>
            <person name="Hasan A.M."/>
            <person name="Jahan S."/>
            <person name="Shafiuddin M."/>
            <person name="Mahmood N."/>
            <person name="Shommy N.S."/>
        </authorList>
    </citation>
    <scope>NUCLEOTIDE SEQUENCE [LARGE SCALE GENOMIC DNA]</scope>
    <source>
        <strain evidence="3">cv. O-4</strain>
    </source>
</reference>
<evidence type="ECO:0000313" key="2">
    <source>
        <dbReference type="EMBL" id="OMO76053.1"/>
    </source>
</evidence>